<dbReference type="EMBL" id="RXIC02000019">
    <property type="protein sequence ID" value="KAB1227055.1"/>
    <property type="molecule type" value="Genomic_DNA"/>
</dbReference>
<protein>
    <submittedName>
        <fullName evidence="1">Uncharacterized protein</fullName>
    </submittedName>
</protein>
<keyword evidence="2" id="KW-1185">Reference proteome</keyword>
<evidence type="ECO:0000313" key="2">
    <source>
        <dbReference type="Proteomes" id="UP000516437"/>
    </source>
</evidence>
<organism evidence="1 2">
    <name type="scientific">Morella rubra</name>
    <name type="common">Chinese bayberry</name>
    <dbReference type="NCBI Taxonomy" id="262757"/>
    <lineage>
        <taxon>Eukaryota</taxon>
        <taxon>Viridiplantae</taxon>
        <taxon>Streptophyta</taxon>
        <taxon>Embryophyta</taxon>
        <taxon>Tracheophyta</taxon>
        <taxon>Spermatophyta</taxon>
        <taxon>Magnoliopsida</taxon>
        <taxon>eudicotyledons</taxon>
        <taxon>Gunneridae</taxon>
        <taxon>Pentapetalae</taxon>
        <taxon>rosids</taxon>
        <taxon>fabids</taxon>
        <taxon>Fagales</taxon>
        <taxon>Myricaceae</taxon>
        <taxon>Morella</taxon>
    </lineage>
</organism>
<reference evidence="1 2" key="1">
    <citation type="journal article" date="2019" name="Plant Biotechnol. J.">
        <title>The red bayberry genome and genetic basis of sex determination.</title>
        <authorList>
            <person name="Jia H.M."/>
            <person name="Jia H.J."/>
            <person name="Cai Q.L."/>
            <person name="Wang Y."/>
            <person name="Zhao H.B."/>
            <person name="Yang W.F."/>
            <person name="Wang G.Y."/>
            <person name="Li Y.H."/>
            <person name="Zhan D.L."/>
            <person name="Shen Y.T."/>
            <person name="Niu Q.F."/>
            <person name="Chang L."/>
            <person name="Qiu J."/>
            <person name="Zhao L."/>
            <person name="Xie H.B."/>
            <person name="Fu W.Y."/>
            <person name="Jin J."/>
            <person name="Li X.W."/>
            <person name="Jiao Y."/>
            <person name="Zhou C.C."/>
            <person name="Tu T."/>
            <person name="Chai C.Y."/>
            <person name="Gao J.L."/>
            <person name="Fan L.J."/>
            <person name="van de Weg E."/>
            <person name="Wang J.Y."/>
            <person name="Gao Z.S."/>
        </authorList>
    </citation>
    <scope>NUCLEOTIDE SEQUENCE [LARGE SCALE GENOMIC DNA]</scope>
    <source>
        <tissue evidence="1">Leaves</tissue>
    </source>
</reference>
<name>A0A6A1WNZ6_9ROSI</name>
<sequence length="210" mass="23499">MTGHALKKRANEATTLSYVDVSASGFVWTIPSCQVTTKEHQDNAYGLVAQESKRHFTASFPGYDGDFFSFSVARVLHDACVELSEELGGVLYGLLELGLVSLVRVDAEQHVLPPHEVELRGRVVETCDTENVPDSVSVQPRLWRQSAAMRREQGTKAKNLYALSEAAEHLAVHALKRIGANGRCREKQRRYRVLSRNYNREQHYMPSGLG</sequence>
<dbReference type="Proteomes" id="UP000516437">
    <property type="component" value="Chromosome 1"/>
</dbReference>
<evidence type="ECO:0000313" key="1">
    <source>
        <dbReference type="EMBL" id="KAB1227055.1"/>
    </source>
</evidence>
<dbReference type="AlphaFoldDB" id="A0A6A1WNZ6"/>
<proteinExistence type="predicted"/>
<comment type="caution">
    <text evidence="1">The sequence shown here is derived from an EMBL/GenBank/DDBJ whole genome shotgun (WGS) entry which is preliminary data.</text>
</comment>
<accession>A0A6A1WNZ6</accession>
<gene>
    <name evidence="1" type="ORF">CJ030_MR1G014923</name>
</gene>